<evidence type="ECO:0000313" key="3">
    <source>
        <dbReference type="EMBL" id="TYH51476.1"/>
    </source>
</evidence>
<dbReference type="Gene3D" id="4.10.60.10">
    <property type="entry name" value="Zinc finger, CCHC-type"/>
    <property type="match status" value="3"/>
</dbReference>
<dbReference type="InterPro" id="IPR036875">
    <property type="entry name" value="Znf_CCHC_sf"/>
</dbReference>
<reference evidence="3 4" key="1">
    <citation type="submission" date="2019-07" db="EMBL/GenBank/DDBJ databases">
        <title>WGS assembly of Gossypium tomentosum.</title>
        <authorList>
            <person name="Chen Z.J."/>
            <person name="Sreedasyam A."/>
            <person name="Ando A."/>
            <person name="Song Q."/>
            <person name="De L."/>
            <person name="Hulse-Kemp A."/>
            <person name="Ding M."/>
            <person name="Ye W."/>
            <person name="Kirkbride R."/>
            <person name="Jenkins J."/>
            <person name="Plott C."/>
            <person name="Lovell J."/>
            <person name="Lin Y.-M."/>
            <person name="Vaughn R."/>
            <person name="Liu B."/>
            <person name="Li W."/>
            <person name="Simpson S."/>
            <person name="Scheffler B."/>
            <person name="Saski C."/>
            <person name="Grover C."/>
            <person name="Hu G."/>
            <person name="Conover J."/>
            <person name="Carlson J."/>
            <person name="Shu S."/>
            <person name="Boston L."/>
            <person name="Williams M."/>
            <person name="Peterson D."/>
            <person name="Mcgee K."/>
            <person name="Jones D."/>
            <person name="Wendel J."/>
            <person name="Stelly D."/>
            <person name="Grimwood J."/>
            <person name="Schmutz J."/>
        </authorList>
    </citation>
    <scope>NUCLEOTIDE SEQUENCE [LARGE SCALE GENOMIC DNA]</scope>
    <source>
        <strain evidence="3">7179.01</strain>
    </source>
</reference>
<feature type="domain" description="CCHC-type" evidence="2">
    <location>
        <begin position="164"/>
        <end position="177"/>
    </location>
</feature>
<proteinExistence type="predicted"/>
<dbReference type="PROSITE" id="PS50158">
    <property type="entry name" value="ZF_CCHC"/>
    <property type="match status" value="4"/>
</dbReference>
<dbReference type="GO" id="GO:0003676">
    <property type="term" value="F:nucleic acid binding"/>
    <property type="evidence" value="ECO:0007669"/>
    <property type="project" value="InterPro"/>
</dbReference>
<keyword evidence="1" id="KW-0479">Metal-binding</keyword>
<feature type="domain" description="CCHC-type" evidence="2">
    <location>
        <begin position="145"/>
        <end position="160"/>
    </location>
</feature>
<dbReference type="EMBL" id="CM017632">
    <property type="protein sequence ID" value="TYH51476.1"/>
    <property type="molecule type" value="Genomic_DNA"/>
</dbReference>
<evidence type="ECO:0000256" key="1">
    <source>
        <dbReference type="PROSITE-ProRule" id="PRU00047"/>
    </source>
</evidence>
<dbReference type="SUPFAM" id="SSF57756">
    <property type="entry name" value="Retrovirus zinc finger-like domains"/>
    <property type="match status" value="3"/>
</dbReference>
<organism evidence="3 4">
    <name type="scientific">Gossypium tomentosum</name>
    <name type="common">Hawaiian cotton</name>
    <name type="synonym">Gossypium sandvicense</name>
    <dbReference type="NCBI Taxonomy" id="34277"/>
    <lineage>
        <taxon>Eukaryota</taxon>
        <taxon>Viridiplantae</taxon>
        <taxon>Streptophyta</taxon>
        <taxon>Embryophyta</taxon>
        <taxon>Tracheophyta</taxon>
        <taxon>Spermatophyta</taxon>
        <taxon>Magnoliopsida</taxon>
        <taxon>eudicotyledons</taxon>
        <taxon>Gunneridae</taxon>
        <taxon>Pentapetalae</taxon>
        <taxon>rosids</taxon>
        <taxon>malvids</taxon>
        <taxon>Malvales</taxon>
        <taxon>Malvaceae</taxon>
        <taxon>Malvoideae</taxon>
        <taxon>Gossypium</taxon>
    </lineage>
</organism>
<keyword evidence="4" id="KW-1185">Reference proteome</keyword>
<dbReference type="SMART" id="SM00343">
    <property type="entry name" value="ZnF_C2HC"/>
    <property type="match status" value="6"/>
</dbReference>
<sequence>MSFNRSRSLLRGKIFRSIDRVPYRDSPYSRDRRNNRQDYLCNKCKRPGHFARECPNVTVCNNCGLPRTFHLSQKKKGLTFHFIFVRSQTMKFVNDLFSSLRFFVEPGHLAGQCPSEPVCNMCGKMGHLARDCLNPRLPAHDARLCNNCYKAGHFAADCTNEKACNNCHKTGHLARDCHNEPVCNICNISGHVARQCAKSKLGHLHYECPSARMYDRSGVRRY</sequence>
<dbReference type="Proteomes" id="UP000322667">
    <property type="component" value="Chromosome D10"/>
</dbReference>
<feature type="domain" description="CCHC-type" evidence="2">
    <location>
        <begin position="119"/>
        <end position="132"/>
    </location>
</feature>
<dbReference type="PANTHER" id="PTHR47103:SF5">
    <property type="entry name" value="DNA-BINDING PROTEIN HEXBP-LIKE"/>
    <property type="match status" value="1"/>
</dbReference>
<evidence type="ECO:0000313" key="4">
    <source>
        <dbReference type="Proteomes" id="UP000322667"/>
    </source>
</evidence>
<dbReference type="InterPro" id="IPR001878">
    <property type="entry name" value="Znf_CCHC"/>
</dbReference>
<gene>
    <name evidence="3" type="ORF">ES332_D10G277600v1</name>
</gene>
<evidence type="ECO:0000259" key="2">
    <source>
        <dbReference type="PROSITE" id="PS50158"/>
    </source>
</evidence>
<accession>A0A5D2JAS3</accession>
<dbReference type="GO" id="GO:0008270">
    <property type="term" value="F:zinc ion binding"/>
    <property type="evidence" value="ECO:0007669"/>
    <property type="project" value="UniProtKB-KW"/>
</dbReference>
<dbReference type="AlphaFoldDB" id="A0A5D2JAS3"/>
<dbReference type="Pfam" id="PF00098">
    <property type="entry name" value="zf-CCHC"/>
    <property type="match status" value="5"/>
</dbReference>
<keyword evidence="1" id="KW-0862">Zinc</keyword>
<name>A0A5D2JAS3_GOSTO</name>
<keyword evidence="1" id="KW-0863">Zinc-finger</keyword>
<feature type="domain" description="CCHC-type" evidence="2">
    <location>
        <begin position="41"/>
        <end position="56"/>
    </location>
</feature>
<protein>
    <recommendedName>
        <fullName evidence="2">CCHC-type domain-containing protein</fullName>
    </recommendedName>
</protein>
<dbReference type="PANTHER" id="PTHR47103">
    <property type="entry name" value="DNA-BINDING PROTEIN"/>
    <property type="match status" value="1"/>
</dbReference>